<feature type="DNA-binding region" description="H-T-H motif" evidence="4">
    <location>
        <begin position="47"/>
        <end position="66"/>
    </location>
</feature>
<feature type="compositionally biased region" description="Pro residues" evidence="5">
    <location>
        <begin position="203"/>
        <end position="215"/>
    </location>
</feature>
<dbReference type="InterPro" id="IPR050109">
    <property type="entry name" value="HTH-type_TetR-like_transc_reg"/>
</dbReference>
<dbReference type="InterPro" id="IPR036271">
    <property type="entry name" value="Tet_transcr_reg_TetR-rel_C_sf"/>
</dbReference>
<proteinExistence type="predicted"/>
<gene>
    <name evidence="7" type="ORF">ACFO4E_14360</name>
</gene>
<evidence type="ECO:0000313" key="8">
    <source>
        <dbReference type="Proteomes" id="UP001595923"/>
    </source>
</evidence>
<keyword evidence="2 4" id="KW-0238">DNA-binding</keyword>
<evidence type="ECO:0000256" key="2">
    <source>
        <dbReference type="ARBA" id="ARBA00023125"/>
    </source>
</evidence>
<organism evidence="7 8">
    <name type="scientific">Nocardiopsis mangrovi</name>
    <dbReference type="NCBI Taxonomy" id="1179818"/>
    <lineage>
        <taxon>Bacteria</taxon>
        <taxon>Bacillati</taxon>
        <taxon>Actinomycetota</taxon>
        <taxon>Actinomycetes</taxon>
        <taxon>Streptosporangiales</taxon>
        <taxon>Nocardiopsidaceae</taxon>
        <taxon>Nocardiopsis</taxon>
    </lineage>
</organism>
<dbReference type="InterPro" id="IPR009057">
    <property type="entry name" value="Homeodomain-like_sf"/>
</dbReference>
<dbReference type="PANTHER" id="PTHR30055:SF234">
    <property type="entry name" value="HTH-TYPE TRANSCRIPTIONAL REGULATOR BETI"/>
    <property type="match status" value="1"/>
</dbReference>
<keyword evidence="1" id="KW-0805">Transcription regulation</keyword>
<comment type="caution">
    <text evidence="7">The sequence shown here is derived from an EMBL/GenBank/DDBJ whole genome shotgun (WGS) entry which is preliminary data.</text>
</comment>
<dbReference type="InterPro" id="IPR049445">
    <property type="entry name" value="TetR_SbtR-like_C"/>
</dbReference>
<dbReference type="SUPFAM" id="SSF46689">
    <property type="entry name" value="Homeodomain-like"/>
    <property type="match status" value="1"/>
</dbReference>
<evidence type="ECO:0000256" key="4">
    <source>
        <dbReference type="PROSITE-ProRule" id="PRU00335"/>
    </source>
</evidence>
<dbReference type="EMBL" id="JBHSFQ010000012">
    <property type="protein sequence ID" value="MFC4563044.1"/>
    <property type="molecule type" value="Genomic_DNA"/>
</dbReference>
<sequence length="227" mass="24913">MSVTQTAVQRLLADESGRRPRLDAQRNVERLVAAARVAVAEVGVDVTAHEIARRAGVGVGTFYRRVPSREVLLEAVLSEVLGELVDKADRALEHPDPWTAFCGFATDYVRLRTESCGINDALGGDCALLLERPFAELRIRMRKLVERAQEAGAMRADIAWEDLPFMLAAVATVERTLGMRSDRGQWDRNLQIVLDGLRTDRPSPLPGVPPVPDGPRPSAAEPEPDSE</sequence>
<dbReference type="RefSeq" id="WP_378574758.1">
    <property type="nucleotide sequence ID" value="NZ_JBHSFQ010000012.1"/>
</dbReference>
<dbReference type="PROSITE" id="PS50977">
    <property type="entry name" value="HTH_TETR_2"/>
    <property type="match status" value="1"/>
</dbReference>
<keyword evidence="8" id="KW-1185">Reference proteome</keyword>
<dbReference type="InterPro" id="IPR001647">
    <property type="entry name" value="HTH_TetR"/>
</dbReference>
<evidence type="ECO:0000259" key="6">
    <source>
        <dbReference type="PROSITE" id="PS50977"/>
    </source>
</evidence>
<dbReference type="Pfam" id="PF21597">
    <property type="entry name" value="TetR_C_43"/>
    <property type="match status" value="1"/>
</dbReference>
<accession>A0ABV9DYN7</accession>
<feature type="domain" description="HTH tetR-type" evidence="6">
    <location>
        <begin position="25"/>
        <end position="84"/>
    </location>
</feature>
<evidence type="ECO:0000313" key="7">
    <source>
        <dbReference type="EMBL" id="MFC4563044.1"/>
    </source>
</evidence>
<dbReference type="Proteomes" id="UP001595923">
    <property type="component" value="Unassembled WGS sequence"/>
</dbReference>
<dbReference type="Pfam" id="PF00440">
    <property type="entry name" value="TetR_N"/>
    <property type="match status" value="1"/>
</dbReference>
<keyword evidence="3" id="KW-0804">Transcription</keyword>
<evidence type="ECO:0000256" key="3">
    <source>
        <dbReference type="ARBA" id="ARBA00023163"/>
    </source>
</evidence>
<protein>
    <submittedName>
        <fullName evidence="7">TetR/AcrR family transcriptional regulator</fullName>
    </submittedName>
</protein>
<dbReference type="SUPFAM" id="SSF48498">
    <property type="entry name" value="Tetracyclin repressor-like, C-terminal domain"/>
    <property type="match status" value="1"/>
</dbReference>
<dbReference type="PANTHER" id="PTHR30055">
    <property type="entry name" value="HTH-TYPE TRANSCRIPTIONAL REGULATOR RUTR"/>
    <property type="match status" value="1"/>
</dbReference>
<evidence type="ECO:0000256" key="5">
    <source>
        <dbReference type="SAM" id="MobiDB-lite"/>
    </source>
</evidence>
<dbReference type="Gene3D" id="1.10.357.10">
    <property type="entry name" value="Tetracycline Repressor, domain 2"/>
    <property type="match status" value="1"/>
</dbReference>
<evidence type="ECO:0000256" key="1">
    <source>
        <dbReference type="ARBA" id="ARBA00023015"/>
    </source>
</evidence>
<name>A0ABV9DYN7_9ACTN</name>
<feature type="region of interest" description="Disordered" evidence="5">
    <location>
        <begin position="197"/>
        <end position="227"/>
    </location>
</feature>
<reference evidence="8" key="1">
    <citation type="journal article" date="2019" name="Int. J. Syst. Evol. Microbiol.">
        <title>The Global Catalogue of Microorganisms (GCM) 10K type strain sequencing project: providing services to taxonomists for standard genome sequencing and annotation.</title>
        <authorList>
            <consortium name="The Broad Institute Genomics Platform"/>
            <consortium name="The Broad Institute Genome Sequencing Center for Infectious Disease"/>
            <person name="Wu L."/>
            <person name="Ma J."/>
        </authorList>
    </citation>
    <scope>NUCLEOTIDE SEQUENCE [LARGE SCALE GENOMIC DNA]</scope>
    <source>
        <strain evidence="8">XZYJ18</strain>
    </source>
</reference>